<organism evidence="1 2">
    <name type="scientific">Paractinoplanes pyxinae</name>
    <dbReference type="NCBI Taxonomy" id="2997416"/>
    <lineage>
        <taxon>Bacteria</taxon>
        <taxon>Bacillati</taxon>
        <taxon>Actinomycetota</taxon>
        <taxon>Actinomycetes</taxon>
        <taxon>Micromonosporales</taxon>
        <taxon>Micromonosporaceae</taxon>
        <taxon>Paractinoplanes</taxon>
    </lineage>
</organism>
<accession>A0ABT4BDU0</accession>
<dbReference type="RefSeq" id="WP_267569266.1">
    <property type="nucleotide sequence ID" value="NZ_JAPNTZ010000021.1"/>
</dbReference>
<evidence type="ECO:0000313" key="1">
    <source>
        <dbReference type="EMBL" id="MCY1144686.1"/>
    </source>
</evidence>
<protein>
    <submittedName>
        <fullName evidence="1">Uncharacterized protein</fullName>
    </submittedName>
</protein>
<name>A0ABT4BDU0_9ACTN</name>
<keyword evidence="2" id="KW-1185">Reference proteome</keyword>
<comment type="caution">
    <text evidence="1">The sequence shown here is derived from an EMBL/GenBank/DDBJ whole genome shotgun (WGS) entry which is preliminary data.</text>
</comment>
<proteinExistence type="predicted"/>
<sequence>MRLATGWSGPQADERPDLVVEAHMVAPGQTRVFALAGVSVVNLGTREAGLFLTAAGNVIAAVPIAPAPKTRRRVSGQSKPGRFTQLSLF</sequence>
<dbReference type="EMBL" id="JAPNTZ010000021">
    <property type="protein sequence ID" value="MCY1144686.1"/>
    <property type="molecule type" value="Genomic_DNA"/>
</dbReference>
<gene>
    <name evidence="1" type="ORF">OWR29_42370</name>
</gene>
<evidence type="ECO:0000313" key="2">
    <source>
        <dbReference type="Proteomes" id="UP001151002"/>
    </source>
</evidence>
<dbReference type="Proteomes" id="UP001151002">
    <property type="component" value="Unassembled WGS sequence"/>
</dbReference>
<reference evidence="1" key="1">
    <citation type="submission" date="2022-11" db="EMBL/GenBank/DDBJ databases">
        <authorList>
            <person name="Somphong A."/>
            <person name="Phongsopitanun W."/>
        </authorList>
    </citation>
    <scope>NUCLEOTIDE SEQUENCE</scope>
    <source>
        <strain evidence="1">Pm04-4</strain>
    </source>
</reference>